<evidence type="ECO:0000256" key="3">
    <source>
        <dbReference type="ARBA" id="ARBA00022989"/>
    </source>
</evidence>
<protein>
    <recommendedName>
        <fullName evidence="6">G-protein coupled receptors family 1 profile domain-containing protein</fullName>
    </recommendedName>
</protein>
<comment type="subcellular location">
    <subcellularLocation>
        <location evidence="1">Membrane</location>
    </subcellularLocation>
</comment>
<dbReference type="Pfam" id="PF10320">
    <property type="entry name" value="7TM_GPCR_Srsx"/>
    <property type="match status" value="1"/>
</dbReference>
<evidence type="ECO:0000259" key="6">
    <source>
        <dbReference type="PROSITE" id="PS50262"/>
    </source>
</evidence>
<evidence type="ECO:0000256" key="5">
    <source>
        <dbReference type="SAM" id="Phobius"/>
    </source>
</evidence>
<feature type="domain" description="G-protein coupled receptors family 1 profile" evidence="6">
    <location>
        <begin position="1"/>
        <end position="210"/>
    </location>
</feature>
<dbReference type="OrthoDB" id="5872702at2759"/>
<dbReference type="EMBL" id="JOJR01000691">
    <property type="protein sequence ID" value="RCN35194.1"/>
    <property type="molecule type" value="Genomic_DNA"/>
</dbReference>
<dbReference type="SUPFAM" id="SSF81321">
    <property type="entry name" value="Family A G protein-coupled receptor-like"/>
    <property type="match status" value="1"/>
</dbReference>
<dbReference type="Gene3D" id="1.20.1070.10">
    <property type="entry name" value="Rhodopsin 7-helix transmembrane proteins"/>
    <property type="match status" value="1"/>
</dbReference>
<evidence type="ECO:0000313" key="7">
    <source>
        <dbReference type="EMBL" id="RCN35194.1"/>
    </source>
</evidence>
<comment type="caution">
    <text evidence="7">The sequence shown here is derived from an EMBL/GenBank/DDBJ whole genome shotgun (WGS) entry which is preliminary data.</text>
</comment>
<dbReference type="AlphaFoldDB" id="A0A368FSJ7"/>
<evidence type="ECO:0000256" key="2">
    <source>
        <dbReference type="ARBA" id="ARBA00022692"/>
    </source>
</evidence>
<feature type="transmembrane region" description="Helical" evidence="5">
    <location>
        <begin position="32"/>
        <end position="56"/>
    </location>
</feature>
<gene>
    <name evidence="7" type="ORF">ANCCAN_18949</name>
</gene>
<sequence length="254" mass="28492">MAYQLQGVLTLAVATDRLLAVMIPLKYLKFGIQYTVITLIGPYLFVGTCTTINAMITLQDNTPVSSLCFTGDAVSSAFYCYMLLLRIGCVTISALLYVVIAAQLKKHFARIEKTQVASRESSQFGSIRRSTITIGLSTVNAVLFLLLPDIIKYMGIFNYSRSYITTLYSLSMTNVSLAKSNIKLQAFNYSSSELSLMTSKLQVVLNAFIFAYRHKEIMESFKQFICILLRRGRTKDTKTSDIVCRVVPSRRVLQ</sequence>
<dbReference type="PANTHER" id="PTHR23360:SF19">
    <property type="entry name" value="G-PROTEIN COUPLED RECEPTORS FAMILY 1 PROFILE DOMAIN-CONTAINING PROTEIN"/>
    <property type="match status" value="1"/>
</dbReference>
<accession>A0A368FSJ7</accession>
<keyword evidence="4 5" id="KW-0472">Membrane</keyword>
<dbReference type="InterPro" id="IPR017452">
    <property type="entry name" value="GPCR_Rhodpsn_7TM"/>
</dbReference>
<dbReference type="GO" id="GO:0016020">
    <property type="term" value="C:membrane"/>
    <property type="evidence" value="ECO:0007669"/>
    <property type="project" value="UniProtKB-SubCell"/>
</dbReference>
<dbReference type="InterPro" id="IPR019424">
    <property type="entry name" value="7TM_GPCR_Srsx"/>
</dbReference>
<feature type="transmembrane region" description="Helical" evidence="5">
    <location>
        <begin position="76"/>
        <end position="100"/>
    </location>
</feature>
<name>A0A368FSJ7_ANCCA</name>
<keyword evidence="2 5" id="KW-0812">Transmembrane</keyword>
<evidence type="ECO:0000256" key="4">
    <source>
        <dbReference type="ARBA" id="ARBA00023136"/>
    </source>
</evidence>
<dbReference type="Proteomes" id="UP000252519">
    <property type="component" value="Unassembled WGS sequence"/>
</dbReference>
<dbReference type="InterPro" id="IPR047130">
    <property type="entry name" value="7TM_GPCR_Srsx_nematod"/>
</dbReference>
<evidence type="ECO:0000313" key="8">
    <source>
        <dbReference type="Proteomes" id="UP000252519"/>
    </source>
</evidence>
<dbReference type="PANTHER" id="PTHR23360">
    <property type="entry name" value="G-PROTEIN COUPLED RECEPTORS FAMILY 1 PROFILE DOMAIN-CONTAINING PROTEIN-RELATED"/>
    <property type="match status" value="1"/>
</dbReference>
<dbReference type="PROSITE" id="PS50262">
    <property type="entry name" value="G_PROTEIN_RECEP_F1_2"/>
    <property type="match status" value="1"/>
</dbReference>
<keyword evidence="8" id="KW-1185">Reference proteome</keyword>
<keyword evidence="3 5" id="KW-1133">Transmembrane helix</keyword>
<reference evidence="7 8" key="1">
    <citation type="submission" date="2014-10" db="EMBL/GenBank/DDBJ databases">
        <title>Draft genome of the hookworm Ancylostoma caninum.</title>
        <authorList>
            <person name="Mitreva M."/>
        </authorList>
    </citation>
    <scope>NUCLEOTIDE SEQUENCE [LARGE SCALE GENOMIC DNA]</scope>
    <source>
        <strain evidence="7 8">Baltimore</strain>
    </source>
</reference>
<proteinExistence type="predicted"/>
<organism evidence="7 8">
    <name type="scientific">Ancylostoma caninum</name>
    <name type="common">Dog hookworm</name>
    <dbReference type="NCBI Taxonomy" id="29170"/>
    <lineage>
        <taxon>Eukaryota</taxon>
        <taxon>Metazoa</taxon>
        <taxon>Ecdysozoa</taxon>
        <taxon>Nematoda</taxon>
        <taxon>Chromadorea</taxon>
        <taxon>Rhabditida</taxon>
        <taxon>Rhabditina</taxon>
        <taxon>Rhabditomorpha</taxon>
        <taxon>Strongyloidea</taxon>
        <taxon>Ancylostomatidae</taxon>
        <taxon>Ancylostomatinae</taxon>
        <taxon>Ancylostoma</taxon>
    </lineage>
</organism>
<feature type="transmembrane region" description="Helical" evidence="5">
    <location>
        <begin position="132"/>
        <end position="151"/>
    </location>
</feature>
<evidence type="ECO:0000256" key="1">
    <source>
        <dbReference type="ARBA" id="ARBA00004370"/>
    </source>
</evidence>